<gene>
    <name evidence="1" type="ORF">A7D00_5540</name>
</gene>
<name>A0A178FC47_TRIVO</name>
<accession>A0A178FC47</accession>
<organism evidence="1 2">
    <name type="scientific">Trichophyton violaceum</name>
    <dbReference type="NCBI Taxonomy" id="34388"/>
    <lineage>
        <taxon>Eukaryota</taxon>
        <taxon>Fungi</taxon>
        <taxon>Dikarya</taxon>
        <taxon>Ascomycota</taxon>
        <taxon>Pezizomycotina</taxon>
        <taxon>Eurotiomycetes</taxon>
        <taxon>Eurotiomycetidae</taxon>
        <taxon>Onygenales</taxon>
        <taxon>Arthrodermataceae</taxon>
        <taxon>Trichophyton</taxon>
    </lineage>
</organism>
<dbReference type="Proteomes" id="UP000243519">
    <property type="component" value="Unassembled WGS sequence"/>
</dbReference>
<comment type="caution">
    <text evidence="1">The sequence shown here is derived from an EMBL/GenBank/DDBJ whole genome shotgun (WGS) entry which is preliminary data.</text>
</comment>
<reference evidence="1 2" key="1">
    <citation type="submission" date="2016-05" db="EMBL/GenBank/DDBJ databases">
        <title>Genome sequencing of Trichophyton violaceum CMCC(F)T3l isolated from hair.</title>
        <authorList>
            <person name="Zhan P."/>
            <person name="Tao Y."/>
            <person name="Liu W."/>
        </authorList>
    </citation>
    <scope>NUCLEOTIDE SEQUENCE [LARGE SCALE GENOMIC DNA]</scope>
    <source>
        <strain evidence="2">CMCC(F)T3l</strain>
    </source>
</reference>
<dbReference type="InterPro" id="IPR046670">
    <property type="entry name" value="DUF6540"/>
</dbReference>
<dbReference type="EMBL" id="LHPN01000010">
    <property type="protein sequence ID" value="OAL70011.1"/>
    <property type="molecule type" value="Genomic_DNA"/>
</dbReference>
<sequence>MKRQVSFSTRKCFGRQARSFEKSWEGYIRSVNLEGTHQVKSIIIIIISWSIKSDIPNSLFHAHARRTMTFRNLYLVTFYAPSDKWKHLAIFVFNTGDSKKGTLIHVIGNPPTGYALQFQRNYDPTTNESFQRIILIGKISANHVADPKNSQLSNDKAPRGQLEIIASRIPPPTVGNYMAPFKGVIRRCQEWTMDFITELVIRGYLDGQARTILREHKDPTEYVYGAELHAVAKRVYGSLRKNGAYSGGAAQAYNRGHQGRII</sequence>
<protein>
    <submittedName>
        <fullName evidence="1">Uncharacterized protein</fullName>
    </submittedName>
</protein>
<keyword evidence="2" id="KW-1185">Reference proteome</keyword>
<evidence type="ECO:0000313" key="1">
    <source>
        <dbReference type="EMBL" id="OAL70011.1"/>
    </source>
</evidence>
<dbReference type="AlphaFoldDB" id="A0A178FC47"/>
<dbReference type="Pfam" id="PF20174">
    <property type="entry name" value="DUF6540"/>
    <property type="match status" value="1"/>
</dbReference>
<evidence type="ECO:0000313" key="2">
    <source>
        <dbReference type="Proteomes" id="UP000243519"/>
    </source>
</evidence>
<proteinExistence type="predicted"/>